<dbReference type="PANTHER" id="PTHR30543">
    <property type="entry name" value="CHROMATE REDUCTASE"/>
    <property type="match status" value="1"/>
</dbReference>
<keyword evidence="2" id="KW-0560">Oxidoreductase</keyword>
<gene>
    <name evidence="2" type="ORF">ACFPZ3_02590</name>
</gene>
<protein>
    <submittedName>
        <fullName evidence="2">NADPH-dependent FMN reductase</fullName>
        <ecNumber evidence="2">1.-.-.-</ecNumber>
    </submittedName>
</protein>
<dbReference type="InterPro" id="IPR029039">
    <property type="entry name" value="Flavoprotein-like_sf"/>
</dbReference>
<proteinExistence type="predicted"/>
<comment type="caution">
    <text evidence="2">The sequence shown here is derived from an EMBL/GenBank/DDBJ whole genome shotgun (WGS) entry which is preliminary data.</text>
</comment>
<organism evidence="2 3">
    <name type="scientific">Nonomuraea insulae</name>
    <dbReference type="NCBI Taxonomy" id="1616787"/>
    <lineage>
        <taxon>Bacteria</taxon>
        <taxon>Bacillati</taxon>
        <taxon>Actinomycetota</taxon>
        <taxon>Actinomycetes</taxon>
        <taxon>Streptosporangiales</taxon>
        <taxon>Streptosporangiaceae</taxon>
        <taxon>Nonomuraea</taxon>
    </lineage>
</organism>
<keyword evidence="3" id="KW-1185">Reference proteome</keyword>
<dbReference type="GO" id="GO:0016491">
    <property type="term" value="F:oxidoreductase activity"/>
    <property type="evidence" value="ECO:0007669"/>
    <property type="project" value="UniProtKB-KW"/>
</dbReference>
<evidence type="ECO:0000313" key="3">
    <source>
        <dbReference type="Proteomes" id="UP001596058"/>
    </source>
</evidence>
<dbReference type="PANTHER" id="PTHR30543:SF21">
    <property type="entry name" value="NAD(P)H-DEPENDENT FMN REDUCTASE LOT6"/>
    <property type="match status" value="1"/>
</dbReference>
<evidence type="ECO:0000313" key="2">
    <source>
        <dbReference type="EMBL" id="MFC5822734.1"/>
    </source>
</evidence>
<dbReference type="InterPro" id="IPR050712">
    <property type="entry name" value="NAD(P)H-dep_reductase"/>
</dbReference>
<accession>A0ABW1CCC8</accession>
<dbReference type="RefSeq" id="WP_379512280.1">
    <property type="nucleotide sequence ID" value="NZ_JBHSPA010000005.1"/>
</dbReference>
<feature type="domain" description="NADPH-dependent FMN reductase-like" evidence="1">
    <location>
        <begin position="2"/>
        <end position="148"/>
    </location>
</feature>
<reference evidence="3" key="1">
    <citation type="journal article" date="2019" name="Int. J. Syst. Evol. Microbiol.">
        <title>The Global Catalogue of Microorganisms (GCM) 10K type strain sequencing project: providing services to taxonomists for standard genome sequencing and annotation.</title>
        <authorList>
            <consortium name="The Broad Institute Genomics Platform"/>
            <consortium name="The Broad Institute Genome Sequencing Center for Infectious Disease"/>
            <person name="Wu L."/>
            <person name="Ma J."/>
        </authorList>
    </citation>
    <scope>NUCLEOTIDE SEQUENCE [LARGE SCALE GENOMIC DNA]</scope>
    <source>
        <strain evidence="3">CCUG 53903</strain>
    </source>
</reference>
<sequence>MTKIGIIVGSTRPGRRGRAVAEWVASVAAQERPTDDFDIIDLADFALPLLDETHPAASGLYGNAHTTRWAEAIARYDGFVFVTPEYNHSIPGALKNALDFIYAEWNNKAAGIVGYGLHGATRAAEHLRLILAELKVPAVRTQVALSLHHDFTFTAPTEPGDVTPGPHQHQTLTALLDDVIIWSRALQPVREGVLA</sequence>
<dbReference type="Proteomes" id="UP001596058">
    <property type="component" value="Unassembled WGS sequence"/>
</dbReference>
<dbReference type="Pfam" id="PF03358">
    <property type="entry name" value="FMN_red"/>
    <property type="match status" value="1"/>
</dbReference>
<dbReference type="EC" id="1.-.-.-" evidence="2"/>
<evidence type="ECO:0000259" key="1">
    <source>
        <dbReference type="Pfam" id="PF03358"/>
    </source>
</evidence>
<name>A0ABW1CCC8_9ACTN</name>
<dbReference type="SUPFAM" id="SSF52218">
    <property type="entry name" value="Flavoproteins"/>
    <property type="match status" value="1"/>
</dbReference>
<dbReference type="Gene3D" id="3.40.50.360">
    <property type="match status" value="1"/>
</dbReference>
<dbReference type="InterPro" id="IPR005025">
    <property type="entry name" value="FMN_Rdtase-like_dom"/>
</dbReference>
<dbReference type="EMBL" id="JBHSPA010000005">
    <property type="protein sequence ID" value="MFC5822734.1"/>
    <property type="molecule type" value="Genomic_DNA"/>
</dbReference>